<comment type="caution">
    <text evidence="1">The sequence shown here is derived from an EMBL/GenBank/DDBJ whole genome shotgun (WGS) entry which is preliminary data.</text>
</comment>
<evidence type="ECO:0000313" key="1">
    <source>
        <dbReference type="EMBL" id="MPC98136.1"/>
    </source>
</evidence>
<protein>
    <submittedName>
        <fullName evidence="1">Uncharacterized protein</fullName>
    </submittedName>
</protein>
<dbReference type="InterPro" id="IPR038770">
    <property type="entry name" value="Na+/solute_symporter_sf"/>
</dbReference>
<sequence length="63" mass="6612">MMNWQMAVAGFLVAGLGFGLGASLAMVFCLPKAQVIAISIETAFQNGGVVFILLKLSLPSPDR</sequence>
<evidence type="ECO:0000313" key="2">
    <source>
        <dbReference type="Proteomes" id="UP000324222"/>
    </source>
</evidence>
<gene>
    <name evidence="1" type="ORF">E2C01_093489</name>
</gene>
<name>A0A5B7JUX9_PORTR</name>
<dbReference type="Gene3D" id="1.20.1530.20">
    <property type="match status" value="1"/>
</dbReference>
<dbReference type="AlphaFoldDB" id="A0A5B7JUX9"/>
<reference evidence="1 2" key="1">
    <citation type="submission" date="2019-05" db="EMBL/GenBank/DDBJ databases">
        <title>Another draft genome of Portunus trituberculatus and its Hox gene families provides insights of decapod evolution.</title>
        <authorList>
            <person name="Jeong J.-H."/>
            <person name="Song I."/>
            <person name="Kim S."/>
            <person name="Choi T."/>
            <person name="Kim D."/>
            <person name="Ryu S."/>
            <person name="Kim W."/>
        </authorList>
    </citation>
    <scope>NUCLEOTIDE SEQUENCE [LARGE SCALE GENOMIC DNA]</scope>
    <source>
        <tissue evidence="1">Muscle</tissue>
    </source>
</reference>
<accession>A0A5B7JUX9</accession>
<proteinExistence type="predicted"/>
<dbReference type="EMBL" id="VSRR010112762">
    <property type="protein sequence ID" value="MPC98136.1"/>
    <property type="molecule type" value="Genomic_DNA"/>
</dbReference>
<organism evidence="1 2">
    <name type="scientific">Portunus trituberculatus</name>
    <name type="common">Swimming crab</name>
    <name type="synonym">Neptunus trituberculatus</name>
    <dbReference type="NCBI Taxonomy" id="210409"/>
    <lineage>
        <taxon>Eukaryota</taxon>
        <taxon>Metazoa</taxon>
        <taxon>Ecdysozoa</taxon>
        <taxon>Arthropoda</taxon>
        <taxon>Crustacea</taxon>
        <taxon>Multicrustacea</taxon>
        <taxon>Malacostraca</taxon>
        <taxon>Eumalacostraca</taxon>
        <taxon>Eucarida</taxon>
        <taxon>Decapoda</taxon>
        <taxon>Pleocyemata</taxon>
        <taxon>Brachyura</taxon>
        <taxon>Eubrachyura</taxon>
        <taxon>Portunoidea</taxon>
        <taxon>Portunidae</taxon>
        <taxon>Portuninae</taxon>
        <taxon>Portunus</taxon>
    </lineage>
</organism>
<dbReference type="Proteomes" id="UP000324222">
    <property type="component" value="Unassembled WGS sequence"/>
</dbReference>
<keyword evidence="2" id="KW-1185">Reference proteome</keyword>